<dbReference type="Gene3D" id="2.60.120.260">
    <property type="entry name" value="Galactose-binding domain-like"/>
    <property type="match status" value="1"/>
</dbReference>
<evidence type="ECO:0000313" key="3">
    <source>
        <dbReference type="EMBL" id="GAA3919533.1"/>
    </source>
</evidence>
<dbReference type="InterPro" id="IPR006946">
    <property type="entry name" value="DGR2-like_dom"/>
</dbReference>
<dbReference type="EMBL" id="BAABAJ010000008">
    <property type="protein sequence ID" value="GAA3919533.1"/>
    <property type="molecule type" value="Genomic_DNA"/>
</dbReference>
<name>A0ABP7MEZ8_9ACTN</name>
<dbReference type="Pfam" id="PF04862">
    <property type="entry name" value="DUF642"/>
    <property type="match status" value="1"/>
</dbReference>
<comment type="caution">
    <text evidence="3">The sequence shown here is derived from an EMBL/GenBank/DDBJ whole genome shotgun (WGS) entry which is preliminary data.</text>
</comment>
<accession>A0ABP7MEZ8</accession>
<feature type="chain" id="PRO_5047124444" description="DUF642 domain-containing protein" evidence="1">
    <location>
        <begin position="32"/>
        <end position="215"/>
    </location>
</feature>
<proteinExistence type="predicted"/>
<sequence>MNRTARKAGLITLVLAAALTGLATGAPQVTAASGGHNLITNGSFNQPTAPEGPHGYTRIDSSNDHLLPGWDVVRGDIDIYNRDLAQSPKRNQAADLTGSQPGTIRQTIETVPGKEYAIRWQHSRETFPGCDRFPEQPYEVTVIGNTSGRFEPQGDAGDWLKTGMRFTASDDTENIQFASKSSAGNGGCGAMITDVTVTALTSSGENNNGGGGGDD</sequence>
<organism evidence="3 4">
    <name type="scientific">Streptomyces gulbargensis</name>
    <dbReference type="NCBI Taxonomy" id="364901"/>
    <lineage>
        <taxon>Bacteria</taxon>
        <taxon>Bacillati</taxon>
        <taxon>Actinomycetota</taxon>
        <taxon>Actinomycetes</taxon>
        <taxon>Kitasatosporales</taxon>
        <taxon>Streptomycetaceae</taxon>
        <taxon>Streptomyces</taxon>
    </lineage>
</organism>
<keyword evidence="4" id="KW-1185">Reference proteome</keyword>
<feature type="domain" description="DUF642" evidence="2">
    <location>
        <begin position="37"/>
        <end position="197"/>
    </location>
</feature>
<keyword evidence="1" id="KW-0732">Signal</keyword>
<dbReference type="Proteomes" id="UP001501000">
    <property type="component" value="Unassembled WGS sequence"/>
</dbReference>
<reference evidence="4" key="1">
    <citation type="journal article" date="2019" name="Int. J. Syst. Evol. Microbiol.">
        <title>The Global Catalogue of Microorganisms (GCM) 10K type strain sequencing project: providing services to taxonomists for standard genome sequencing and annotation.</title>
        <authorList>
            <consortium name="The Broad Institute Genomics Platform"/>
            <consortium name="The Broad Institute Genome Sequencing Center for Infectious Disease"/>
            <person name="Wu L."/>
            <person name="Ma J."/>
        </authorList>
    </citation>
    <scope>NUCLEOTIDE SEQUENCE [LARGE SCALE GENOMIC DNA]</scope>
    <source>
        <strain evidence="4">JCM 16956</strain>
    </source>
</reference>
<protein>
    <recommendedName>
        <fullName evidence="2">DUF642 domain-containing protein</fullName>
    </recommendedName>
</protein>
<gene>
    <name evidence="3" type="ORF">GCM10022244_30780</name>
</gene>
<dbReference type="RefSeq" id="WP_345282836.1">
    <property type="nucleotide sequence ID" value="NZ_BAABAJ010000008.1"/>
</dbReference>
<feature type="signal peptide" evidence="1">
    <location>
        <begin position="1"/>
        <end position="31"/>
    </location>
</feature>
<evidence type="ECO:0000313" key="4">
    <source>
        <dbReference type="Proteomes" id="UP001501000"/>
    </source>
</evidence>
<evidence type="ECO:0000256" key="1">
    <source>
        <dbReference type="SAM" id="SignalP"/>
    </source>
</evidence>
<evidence type="ECO:0000259" key="2">
    <source>
        <dbReference type="Pfam" id="PF04862"/>
    </source>
</evidence>